<evidence type="ECO:0000313" key="2">
    <source>
        <dbReference type="Proteomes" id="UP000286351"/>
    </source>
</evidence>
<dbReference type="AlphaFoldDB" id="A0A423J843"/>
<evidence type="ECO:0000313" key="1">
    <source>
        <dbReference type="EMBL" id="RON33846.1"/>
    </source>
</evidence>
<gene>
    <name evidence="1" type="ORF">BK664_25495</name>
</gene>
<protein>
    <submittedName>
        <fullName evidence="1">Uncharacterized protein</fullName>
    </submittedName>
</protein>
<comment type="caution">
    <text evidence="1">The sequence shown here is derived from an EMBL/GenBank/DDBJ whole genome shotgun (WGS) entry which is preliminary data.</text>
</comment>
<organism evidence="1 2">
    <name type="scientific">Pseudomonas brassicacearum</name>
    <dbReference type="NCBI Taxonomy" id="930166"/>
    <lineage>
        <taxon>Bacteria</taxon>
        <taxon>Pseudomonadati</taxon>
        <taxon>Pseudomonadota</taxon>
        <taxon>Gammaproteobacteria</taxon>
        <taxon>Pseudomonadales</taxon>
        <taxon>Pseudomonadaceae</taxon>
        <taxon>Pseudomonas</taxon>
    </lineage>
</organism>
<dbReference type="Proteomes" id="UP000286351">
    <property type="component" value="Unassembled WGS sequence"/>
</dbReference>
<reference evidence="1 2" key="1">
    <citation type="submission" date="2016-10" db="EMBL/GenBank/DDBJ databases">
        <title>Comparative genome analysis of multiple Pseudomonas spp. focuses on biocontrol and plant growth promoting traits.</title>
        <authorList>
            <person name="Tao X.-Y."/>
            <person name="Taylor C.G."/>
        </authorList>
    </citation>
    <scope>NUCLEOTIDE SEQUENCE [LARGE SCALE GENOMIC DNA]</scope>
    <source>
        <strain evidence="1 2">38D4</strain>
    </source>
</reference>
<accession>A0A423J843</accession>
<sequence>MVFDYCDVIGVVIKPKEAQGKQRLTFVHGAPVLGTTTSFPCSIAKRCRVRRIDDIHHEGAGLQPLGIHRHRIILAHAKRRGVDHDFIAMWVGWAGMRDATCFSSDGFRQILGSVFVDIGDSQRSGARRRDGKCDRSARASSTDQKNVFVRWMVAFPLHAKNTAEAIEYGADPTSVCLATNDVDCTDLTRSRMKFVNNIQHPLLMRHGDQDAGEIVQRSGTLHERGQIIGLDLQWNTNRVCLLFYKESVE</sequence>
<proteinExistence type="predicted"/>
<dbReference type="EMBL" id="MOBO01000026">
    <property type="protein sequence ID" value="RON33846.1"/>
    <property type="molecule type" value="Genomic_DNA"/>
</dbReference>
<name>A0A423J843_9PSED</name>